<reference evidence="4" key="1">
    <citation type="submission" date="2022-10" db="EMBL/GenBank/DDBJ databases">
        <title>Genome assembly of Pristionchus species.</title>
        <authorList>
            <person name="Yoshida K."/>
            <person name="Sommer R.J."/>
        </authorList>
    </citation>
    <scope>NUCLEOTIDE SEQUENCE [LARGE SCALE GENOMIC DNA]</scope>
    <source>
        <strain evidence="4">RS5460</strain>
    </source>
</reference>
<comment type="caution">
    <text evidence="3">The sequence shown here is derived from an EMBL/GenBank/DDBJ whole genome shotgun (WGS) entry which is preliminary data.</text>
</comment>
<organism evidence="3 4">
    <name type="scientific">Pristionchus mayeri</name>
    <dbReference type="NCBI Taxonomy" id="1317129"/>
    <lineage>
        <taxon>Eukaryota</taxon>
        <taxon>Metazoa</taxon>
        <taxon>Ecdysozoa</taxon>
        <taxon>Nematoda</taxon>
        <taxon>Chromadorea</taxon>
        <taxon>Rhabditida</taxon>
        <taxon>Rhabditina</taxon>
        <taxon>Diplogasteromorpha</taxon>
        <taxon>Diplogasteroidea</taxon>
        <taxon>Neodiplogasteridae</taxon>
        <taxon>Pristionchus</taxon>
    </lineage>
</organism>
<keyword evidence="2" id="KW-0677">Repeat</keyword>
<sequence>MYDPHTNRWTAIAPMKRGRYSCAAASLHGFIYVVGGTVDCLNPRHRPIVPDLERYCPQTDSWTTLASMKTARRRCFLFAHNGKLLVFGRFGRNRIARS</sequence>
<dbReference type="SMART" id="SM00612">
    <property type="entry name" value="Kelch"/>
    <property type="match status" value="2"/>
</dbReference>
<dbReference type="AlphaFoldDB" id="A0AAN4ZQ28"/>
<dbReference type="InterPro" id="IPR006652">
    <property type="entry name" value="Kelch_1"/>
</dbReference>
<name>A0AAN4ZQ28_9BILA</name>
<gene>
    <name evidence="3" type="ORF">PMAYCL1PPCAC_11890</name>
</gene>
<keyword evidence="1" id="KW-0880">Kelch repeat</keyword>
<dbReference type="PANTHER" id="PTHR46344">
    <property type="entry name" value="OS02G0202900 PROTEIN"/>
    <property type="match status" value="1"/>
</dbReference>
<evidence type="ECO:0000256" key="1">
    <source>
        <dbReference type="ARBA" id="ARBA00022441"/>
    </source>
</evidence>
<evidence type="ECO:0000313" key="4">
    <source>
        <dbReference type="Proteomes" id="UP001328107"/>
    </source>
</evidence>
<dbReference type="SUPFAM" id="SSF117281">
    <property type="entry name" value="Kelch motif"/>
    <property type="match status" value="1"/>
</dbReference>
<accession>A0AAN4ZQ28</accession>
<evidence type="ECO:0000256" key="2">
    <source>
        <dbReference type="ARBA" id="ARBA00022737"/>
    </source>
</evidence>
<dbReference type="Gene3D" id="2.120.10.80">
    <property type="entry name" value="Kelch-type beta propeller"/>
    <property type="match status" value="1"/>
</dbReference>
<evidence type="ECO:0000313" key="3">
    <source>
        <dbReference type="EMBL" id="GMR41695.1"/>
    </source>
</evidence>
<feature type="non-terminal residue" evidence="3">
    <location>
        <position position="98"/>
    </location>
</feature>
<keyword evidence="4" id="KW-1185">Reference proteome</keyword>
<dbReference type="InterPro" id="IPR015915">
    <property type="entry name" value="Kelch-typ_b-propeller"/>
</dbReference>
<dbReference type="PANTHER" id="PTHR46344:SF27">
    <property type="entry name" value="KELCH REPEAT SUPERFAMILY PROTEIN"/>
    <property type="match status" value="1"/>
</dbReference>
<dbReference type="EMBL" id="BTRK01000003">
    <property type="protein sequence ID" value="GMR41695.1"/>
    <property type="molecule type" value="Genomic_DNA"/>
</dbReference>
<dbReference type="Proteomes" id="UP001328107">
    <property type="component" value="Unassembled WGS sequence"/>
</dbReference>
<dbReference type="Pfam" id="PF01344">
    <property type="entry name" value="Kelch_1"/>
    <property type="match status" value="1"/>
</dbReference>
<proteinExistence type="predicted"/>
<protein>
    <submittedName>
        <fullName evidence="3">Uncharacterized protein</fullName>
    </submittedName>
</protein>